<evidence type="ECO:0000256" key="1">
    <source>
        <dbReference type="SAM" id="MobiDB-lite"/>
    </source>
</evidence>
<gene>
    <name evidence="2" type="ORF">MTR67_012316</name>
</gene>
<dbReference type="AlphaFoldDB" id="A0AAF0Q8N9"/>
<feature type="compositionally biased region" description="Polar residues" evidence="1">
    <location>
        <begin position="374"/>
        <end position="384"/>
    </location>
</feature>
<proteinExistence type="predicted"/>
<dbReference type="EMBL" id="CP133614">
    <property type="protein sequence ID" value="WMV18931.1"/>
    <property type="molecule type" value="Genomic_DNA"/>
</dbReference>
<evidence type="ECO:0000313" key="3">
    <source>
        <dbReference type="Proteomes" id="UP001234989"/>
    </source>
</evidence>
<keyword evidence="3" id="KW-1185">Reference proteome</keyword>
<evidence type="ECO:0000313" key="2">
    <source>
        <dbReference type="EMBL" id="WMV18931.1"/>
    </source>
</evidence>
<sequence>METASSSSSPFQKTTPITPVEYTIGNLPRHRVYRQDPATEPEMVRPIGIRMPIEAPIKLQDGGDRGKILNIAAHDPQLWNSVIDVWKGIVVADYIHHYSETDAETMYRYMETFLGESIKGMWEAYKVVEPWCLRMGIQHAYGDVISGVIDVKDLGFFVKDVEGMVRKMERYVHSTASLYGEMVVLNELEVATMKFQHNQHEESRKAFEQKLAWQKQDVRHLEDVSLRNQTYDKVVELLAKTVCTVYARISTVFGNNVLVKMDLLGNQGFNEKSSVIVADSKSEVMDADFKKPVLRNNNGSYRSGSIERGASGKRSMIHSTQTKVGRNEGRLFDTENFNFAFGMGPKRLFMECPSLSSASKMDFDNDVGTDDRSSQISECFSVSSGMKRDESSV</sequence>
<organism evidence="2 3">
    <name type="scientific">Solanum verrucosum</name>
    <dbReference type="NCBI Taxonomy" id="315347"/>
    <lineage>
        <taxon>Eukaryota</taxon>
        <taxon>Viridiplantae</taxon>
        <taxon>Streptophyta</taxon>
        <taxon>Embryophyta</taxon>
        <taxon>Tracheophyta</taxon>
        <taxon>Spermatophyta</taxon>
        <taxon>Magnoliopsida</taxon>
        <taxon>eudicotyledons</taxon>
        <taxon>Gunneridae</taxon>
        <taxon>Pentapetalae</taxon>
        <taxon>asterids</taxon>
        <taxon>lamiids</taxon>
        <taxon>Solanales</taxon>
        <taxon>Solanaceae</taxon>
        <taxon>Solanoideae</taxon>
        <taxon>Solaneae</taxon>
        <taxon>Solanum</taxon>
    </lineage>
</organism>
<dbReference type="PANTHER" id="PTHR31371:SF2">
    <property type="entry name" value="PLANT_PROTEIN (DUF668)"/>
    <property type="match status" value="1"/>
</dbReference>
<protein>
    <submittedName>
        <fullName evidence="2">Uncharacterized protein</fullName>
    </submittedName>
</protein>
<dbReference type="PANTHER" id="PTHR31371">
    <property type="entry name" value="BNAC09G50660D PROTEIN"/>
    <property type="match status" value="1"/>
</dbReference>
<accession>A0AAF0Q8N9</accession>
<name>A0AAF0Q8N9_SOLVR</name>
<reference evidence="2" key="1">
    <citation type="submission" date="2023-08" db="EMBL/GenBank/DDBJ databases">
        <title>A de novo genome assembly of Solanum verrucosum Schlechtendal, a Mexican diploid species geographically isolated from the other diploid A-genome species in potato relatives.</title>
        <authorList>
            <person name="Hosaka K."/>
        </authorList>
    </citation>
    <scope>NUCLEOTIDE SEQUENCE</scope>
    <source>
        <tissue evidence="2">Young leaves</tissue>
    </source>
</reference>
<dbReference type="Proteomes" id="UP001234989">
    <property type="component" value="Chromosome 3"/>
</dbReference>
<feature type="region of interest" description="Disordered" evidence="1">
    <location>
        <begin position="366"/>
        <end position="393"/>
    </location>
</feature>